<organism evidence="2 3">
    <name type="scientific">Sphingobium indicum (strain DSM 16412 / CCM 7286 / MTCC 6364 / B90A)</name>
    <dbReference type="NCBI Taxonomy" id="861109"/>
    <lineage>
        <taxon>Bacteria</taxon>
        <taxon>Pseudomonadati</taxon>
        <taxon>Pseudomonadota</taxon>
        <taxon>Alphaproteobacteria</taxon>
        <taxon>Sphingomonadales</taxon>
        <taxon>Sphingomonadaceae</taxon>
        <taxon>Sphingobium</taxon>
    </lineage>
</organism>
<evidence type="ECO:0000313" key="2">
    <source>
        <dbReference type="EMBL" id="APL94537.1"/>
    </source>
</evidence>
<evidence type="ECO:0000259" key="1">
    <source>
        <dbReference type="Pfam" id="PF07811"/>
    </source>
</evidence>
<dbReference type="Pfam" id="PF07811">
    <property type="entry name" value="TadE"/>
    <property type="match status" value="1"/>
</dbReference>
<dbReference type="GeneID" id="29272782"/>
<feature type="domain" description="TadE-like" evidence="1">
    <location>
        <begin position="11"/>
        <end position="52"/>
    </location>
</feature>
<reference evidence="2 3" key="1">
    <citation type="journal article" date="2012" name="J. Bacteriol.">
        <title>Genome sequence of Sphingobium indicum B90A, a hexachlorocyclohexane-degrading bacterium.</title>
        <authorList>
            <person name="Anand S."/>
            <person name="Sangwan N."/>
            <person name="Lata P."/>
            <person name="Kaur J."/>
            <person name="Dua A."/>
            <person name="Singh A.K."/>
            <person name="Verma M."/>
            <person name="Kaur J."/>
            <person name="Khurana J.P."/>
            <person name="Khurana P."/>
            <person name="Mathur S."/>
            <person name="Lal R."/>
        </authorList>
    </citation>
    <scope>NUCLEOTIDE SEQUENCE [LARGE SCALE GENOMIC DNA]</scope>
    <source>
        <strain evidence="3">DSM 16412 / CCM 7286 / MTCC 6364 / B90A</strain>
    </source>
</reference>
<gene>
    <name evidence="2" type="ORF">SIDU_08510</name>
</gene>
<dbReference type="KEGG" id="sinb:SIDU_08510"/>
<dbReference type="RefSeq" id="WP_007684687.1">
    <property type="nucleotide sequence ID" value="NZ_CP013070.1"/>
</dbReference>
<evidence type="ECO:0000313" key="3">
    <source>
        <dbReference type="Proteomes" id="UP000004550"/>
    </source>
</evidence>
<dbReference type="AlphaFoldDB" id="A0A1L5BP28"/>
<protein>
    <recommendedName>
        <fullName evidence="1">TadE-like domain-containing protein</fullName>
    </recommendedName>
</protein>
<dbReference type="EMBL" id="CP013070">
    <property type="protein sequence ID" value="APL94537.1"/>
    <property type="molecule type" value="Genomic_DNA"/>
</dbReference>
<dbReference type="Proteomes" id="UP000004550">
    <property type="component" value="Chromosome"/>
</dbReference>
<proteinExistence type="predicted"/>
<name>A0A1L5BP28_SPHIB</name>
<dbReference type="InterPro" id="IPR012495">
    <property type="entry name" value="TadE-like_dom"/>
</dbReference>
<sequence length="157" mass="16331">MMKRLLSDRYGNSTVELAIIMPVLVLLTCMAGDVAMAFKAKIGLQRAAERTAQLAAAGGYTNDTTDTSKAYNNLAADAAAAAGVPTGNVTVTPTLLCNATVQTASPEVPCPDGQQTKRYVAIAISGTYTPMFAKLMPNSLWSSQGIALTGSASVRLQ</sequence>
<accession>A0A1L5BP28</accession>